<evidence type="ECO:0000256" key="5">
    <source>
        <dbReference type="ARBA" id="ARBA00022827"/>
    </source>
</evidence>
<dbReference type="SUPFAM" id="SSF56176">
    <property type="entry name" value="FAD-binding/transporter-associated domain-like"/>
    <property type="match status" value="1"/>
</dbReference>
<evidence type="ECO:0000313" key="10">
    <source>
        <dbReference type="EMBL" id="KAJ4980627.1"/>
    </source>
</evidence>
<dbReference type="Gene3D" id="3.40.462.20">
    <property type="match status" value="1"/>
</dbReference>
<feature type="domain" description="FAD-binding PCMH-type" evidence="9">
    <location>
        <begin position="77"/>
        <end position="251"/>
    </location>
</feature>
<dbReference type="Proteomes" id="UP001141806">
    <property type="component" value="Unassembled WGS sequence"/>
</dbReference>
<dbReference type="InterPro" id="IPR012951">
    <property type="entry name" value="BBE"/>
</dbReference>
<dbReference type="GO" id="GO:0071949">
    <property type="term" value="F:FAD binding"/>
    <property type="evidence" value="ECO:0007669"/>
    <property type="project" value="InterPro"/>
</dbReference>
<keyword evidence="5" id="KW-0274">FAD</keyword>
<dbReference type="AlphaFoldDB" id="A0A9Q0L1H5"/>
<dbReference type="Pfam" id="PF01565">
    <property type="entry name" value="FAD_binding_4"/>
    <property type="match status" value="1"/>
</dbReference>
<gene>
    <name evidence="10" type="ORF">NE237_031464</name>
</gene>
<evidence type="ECO:0000256" key="8">
    <source>
        <dbReference type="SAM" id="SignalP"/>
    </source>
</evidence>
<dbReference type="Gene3D" id="3.30.43.10">
    <property type="entry name" value="Uridine Diphospho-n-acetylenolpyruvylglucosamine Reductase, domain 2"/>
    <property type="match status" value="1"/>
</dbReference>
<evidence type="ECO:0000256" key="6">
    <source>
        <dbReference type="ARBA" id="ARBA00023157"/>
    </source>
</evidence>
<reference evidence="10" key="1">
    <citation type="journal article" date="2023" name="Plant J.">
        <title>The genome of the king protea, Protea cynaroides.</title>
        <authorList>
            <person name="Chang J."/>
            <person name="Duong T.A."/>
            <person name="Schoeman C."/>
            <person name="Ma X."/>
            <person name="Roodt D."/>
            <person name="Barker N."/>
            <person name="Li Z."/>
            <person name="Van de Peer Y."/>
            <person name="Mizrachi E."/>
        </authorList>
    </citation>
    <scope>NUCLEOTIDE SEQUENCE</scope>
    <source>
        <tissue evidence="10">Young leaves</tissue>
    </source>
</reference>
<dbReference type="InterPro" id="IPR016167">
    <property type="entry name" value="FAD-bd_PCMH_sub1"/>
</dbReference>
<protein>
    <recommendedName>
        <fullName evidence="9">FAD-binding PCMH-type domain-containing protein</fullName>
    </recommendedName>
</protein>
<name>A0A9Q0L1H5_9MAGN</name>
<evidence type="ECO:0000259" key="9">
    <source>
        <dbReference type="PROSITE" id="PS51387"/>
    </source>
</evidence>
<keyword evidence="7" id="KW-0325">Glycoprotein</keyword>
<dbReference type="GO" id="GO:0016491">
    <property type="term" value="F:oxidoreductase activity"/>
    <property type="evidence" value="ECO:0007669"/>
    <property type="project" value="InterPro"/>
</dbReference>
<dbReference type="PROSITE" id="PS51387">
    <property type="entry name" value="FAD_PCMH"/>
    <property type="match status" value="1"/>
</dbReference>
<dbReference type="InterPro" id="IPR036318">
    <property type="entry name" value="FAD-bd_PCMH-like_sf"/>
</dbReference>
<dbReference type="OrthoDB" id="407275at2759"/>
<sequence>MDSFCSPILIIFLSAVFMSSSISLATSSSTYENFLSCVSTHSEPSNPISAVLYTPTNSSFSSLLSSTIQNLRFLSPRAHKPLLIITPTQNSHIQAAVICSRDNGLQIKVRSGGHDYEGLSYRSNVEFIIIDLRNLRSITVDTANKAAWVEAGATIGEVYYHIANKSNTLGFPAGLCPTVGVGGHFSGGGIGTLMRKYGLAADNIIDAYVVDVDGRILDRKSMGEDLFWAIRGGGGASFGIIASWKINLVPVPPTVTVFNVSRTLNQGATQLLNKWQYIANKFNEDLFVRAVSIVTSGATKAESTILVMFQSLFLGSVNGLLPLMQQSFPELGLKAQDCTEMSWINSTLYFAGYTNGESIDVLLNRTLQPKLFYKGKSDFVTQPISITGFENIWKELIAGNSSPQIIMDPLGGRMSNISDTAIPFPHRAGNLYNIQYYMYWQARGTNTTKDHLQRMKEIYKFMSPFVSSSPRAAYLNYKDLDLGRVDVRNTSYTEASVWGNKYFKNNFKKLAVVKNMVDPTNFFWDEQSIPPLS</sequence>
<comment type="similarity">
    <text evidence="2">Belongs to the oxygen-dependent FAD-linked oxidoreductase family.</text>
</comment>
<evidence type="ECO:0000313" key="11">
    <source>
        <dbReference type="Proteomes" id="UP001141806"/>
    </source>
</evidence>
<dbReference type="Gene3D" id="3.30.465.10">
    <property type="match status" value="1"/>
</dbReference>
<feature type="signal peptide" evidence="8">
    <location>
        <begin position="1"/>
        <end position="23"/>
    </location>
</feature>
<evidence type="ECO:0000256" key="1">
    <source>
        <dbReference type="ARBA" id="ARBA00001974"/>
    </source>
</evidence>
<evidence type="ECO:0000256" key="7">
    <source>
        <dbReference type="ARBA" id="ARBA00023180"/>
    </source>
</evidence>
<keyword evidence="3" id="KW-0285">Flavoprotein</keyword>
<keyword evidence="4 8" id="KW-0732">Signal</keyword>
<proteinExistence type="inferred from homology"/>
<dbReference type="FunFam" id="3.30.43.10:FF:000004">
    <property type="entry name" value="Berberine bridge enzyme-like 15"/>
    <property type="match status" value="1"/>
</dbReference>
<organism evidence="10 11">
    <name type="scientific">Protea cynaroides</name>
    <dbReference type="NCBI Taxonomy" id="273540"/>
    <lineage>
        <taxon>Eukaryota</taxon>
        <taxon>Viridiplantae</taxon>
        <taxon>Streptophyta</taxon>
        <taxon>Embryophyta</taxon>
        <taxon>Tracheophyta</taxon>
        <taxon>Spermatophyta</taxon>
        <taxon>Magnoliopsida</taxon>
        <taxon>Proteales</taxon>
        <taxon>Proteaceae</taxon>
        <taxon>Protea</taxon>
    </lineage>
</organism>
<dbReference type="InterPro" id="IPR016169">
    <property type="entry name" value="FAD-bd_PCMH_sub2"/>
</dbReference>
<evidence type="ECO:0000256" key="2">
    <source>
        <dbReference type="ARBA" id="ARBA00005466"/>
    </source>
</evidence>
<dbReference type="EMBL" id="JAMYWD010000001">
    <property type="protein sequence ID" value="KAJ4980627.1"/>
    <property type="molecule type" value="Genomic_DNA"/>
</dbReference>
<accession>A0A9Q0L1H5</accession>
<dbReference type="PANTHER" id="PTHR32448">
    <property type="entry name" value="OS08G0158400 PROTEIN"/>
    <property type="match status" value="1"/>
</dbReference>
<dbReference type="InterPro" id="IPR006094">
    <property type="entry name" value="Oxid_FAD_bind_N"/>
</dbReference>
<comment type="cofactor">
    <cofactor evidence="1">
        <name>FAD</name>
        <dbReference type="ChEBI" id="CHEBI:57692"/>
    </cofactor>
</comment>
<comment type="caution">
    <text evidence="10">The sequence shown here is derived from an EMBL/GenBank/DDBJ whole genome shotgun (WGS) entry which is preliminary data.</text>
</comment>
<dbReference type="InterPro" id="IPR016166">
    <property type="entry name" value="FAD-bd_PCMH"/>
</dbReference>
<dbReference type="Pfam" id="PF08031">
    <property type="entry name" value="BBE"/>
    <property type="match status" value="1"/>
</dbReference>
<feature type="chain" id="PRO_5040495100" description="FAD-binding PCMH-type domain-containing protein" evidence="8">
    <location>
        <begin position="24"/>
        <end position="533"/>
    </location>
</feature>
<evidence type="ECO:0000256" key="4">
    <source>
        <dbReference type="ARBA" id="ARBA00022729"/>
    </source>
</evidence>
<evidence type="ECO:0000256" key="3">
    <source>
        <dbReference type="ARBA" id="ARBA00022630"/>
    </source>
</evidence>
<keyword evidence="6" id="KW-1015">Disulfide bond</keyword>
<keyword evidence="11" id="KW-1185">Reference proteome</keyword>